<keyword evidence="2 4" id="KW-0863">Zinc-finger</keyword>
<evidence type="ECO:0000259" key="6">
    <source>
        <dbReference type="PROSITE" id="PS50865"/>
    </source>
</evidence>
<dbReference type="Gene3D" id="2.170.270.10">
    <property type="entry name" value="SET domain"/>
    <property type="match status" value="1"/>
</dbReference>
<dbReference type="SUPFAM" id="SSF82199">
    <property type="entry name" value="SET domain"/>
    <property type="match status" value="1"/>
</dbReference>
<dbReference type="GO" id="GO:0005634">
    <property type="term" value="C:nucleus"/>
    <property type="evidence" value="ECO:0007669"/>
    <property type="project" value="TreeGrafter"/>
</dbReference>
<keyword evidence="1" id="KW-0479">Metal-binding</keyword>
<dbReference type="EMBL" id="KL198010">
    <property type="protein sequence ID" value="KDQ25761.1"/>
    <property type="molecule type" value="Genomic_DNA"/>
</dbReference>
<dbReference type="InterPro" id="IPR011990">
    <property type="entry name" value="TPR-like_helical_dom_sf"/>
</dbReference>
<gene>
    <name evidence="7" type="ORF">PLEOSDRAFT_1078185</name>
</gene>
<keyword evidence="3" id="KW-0862">Zinc</keyword>
<dbReference type="GO" id="GO:0008270">
    <property type="term" value="F:zinc ion binding"/>
    <property type="evidence" value="ECO:0007669"/>
    <property type="project" value="UniProtKB-KW"/>
</dbReference>
<dbReference type="AlphaFoldDB" id="A0A067NQ70"/>
<dbReference type="CDD" id="cd20071">
    <property type="entry name" value="SET_SMYD"/>
    <property type="match status" value="1"/>
</dbReference>
<dbReference type="PROSITE" id="PS01360">
    <property type="entry name" value="ZF_MYND_1"/>
    <property type="match status" value="1"/>
</dbReference>
<evidence type="ECO:0000256" key="2">
    <source>
        <dbReference type="ARBA" id="ARBA00022771"/>
    </source>
</evidence>
<dbReference type="STRING" id="1137138.A0A067NQ70"/>
<protein>
    <recommendedName>
        <fullName evidence="9">SET domain-containing protein</fullName>
    </recommendedName>
</protein>
<dbReference type="Gene3D" id="1.25.40.10">
    <property type="entry name" value="Tetratricopeptide repeat domain"/>
    <property type="match status" value="1"/>
</dbReference>
<evidence type="ECO:0000259" key="5">
    <source>
        <dbReference type="PROSITE" id="PS50280"/>
    </source>
</evidence>
<dbReference type="InterPro" id="IPR046341">
    <property type="entry name" value="SET_dom_sf"/>
</dbReference>
<reference evidence="8" key="1">
    <citation type="journal article" date="2014" name="Proc. Natl. Acad. Sci. U.S.A.">
        <title>Extensive sampling of basidiomycete genomes demonstrates inadequacy of the white-rot/brown-rot paradigm for wood decay fungi.</title>
        <authorList>
            <person name="Riley R."/>
            <person name="Salamov A.A."/>
            <person name="Brown D.W."/>
            <person name="Nagy L.G."/>
            <person name="Floudas D."/>
            <person name="Held B.W."/>
            <person name="Levasseur A."/>
            <person name="Lombard V."/>
            <person name="Morin E."/>
            <person name="Otillar R."/>
            <person name="Lindquist E.A."/>
            <person name="Sun H."/>
            <person name="LaButti K.M."/>
            <person name="Schmutz J."/>
            <person name="Jabbour D."/>
            <person name="Luo H."/>
            <person name="Baker S.E."/>
            <person name="Pisabarro A.G."/>
            <person name="Walton J.D."/>
            <person name="Blanchette R.A."/>
            <person name="Henrissat B."/>
            <person name="Martin F."/>
            <person name="Cullen D."/>
            <person name="Hibbett D.S."/>
            <person name="Grigoriev I.V."/>
        </authorList>
    </citation>
    <scope>NUCLEOTIDE SEQUENCE [LARGE SCALE GENOMIC DNA]</scope>
    <source>
        <strain evidence="8">PC15</strain>
    </source>
</reference>
<dbReference type="PANTHER" id="PTHR12197:SF251">
    <property type="entry name" value="EG:BACR7C10.4 PROTEIN"/>
    <property type="match status" value="1"/>
</dbReference>
<dbReference type="Pfam" id="PF00856">
    <property type="entry name" value="SET"/>
    <property type="match status" value="1"/>
</dbReference>
<dbReference type="InterPro" id="IPR001214">
    <property type="entry name" value="SET_dom"/>
</dbReference>
<dbReference type="PROSITE" id="PS50280">
    <property type="entry name" value="SET"/>
    <property type="match status" value="1"/>
</dbReference>
<dbReference type="InterPro" id="IPR050869">
    <property type="entry name" value="H3K4_H4K5_MeTrfase"/>
</dbReference>
<evidence type="ECO:0000256" key="1">
    <source>
        <dbReference type="ARBA" id="ARBA00022723"/>
    </source>
</evidence>
<dbReference type="HOGENOM" id="CLU_611183_0_0_1"/>
<dbReference type="PANTHER" id="PTHR12197">
    <property type="entry name" value="HISTONE-LYSINE N-METHYLTRANSFERASE SMYD"/>
    <property type="match status" value="1"/>
</dbReference>
<dbReference type="Pfam" id="PF01753">
    <property type="entry name" value="zf-MYND"/>
    <property type="match status" value="1"/>
</dbReference>
<evidence type="ECO:0000313" key="8">
    <source>
        <dbReference type="Proteomes" id="UP000027073"/>
    </source>
</evidence>
<dbReference type="OrthoDB" id="5945798at2759"/>
<organism evidence="7 8">
    <name type="scientific">Pleurotus ostreatus (strain PC15)</name>
    <name type="common">Oyster mushroom</name>
    <dbReference type="NCBI Taxonomy" id="1137138"/>
    <lineage>
        <taxon>Eukaryota</taxon>
        <taxon>Fungi</taxon>
        <taxon>Dikarya</taxon>
        <taxon>Basidiomycota</taxon>
        <taxon>Agaricomycotina</taxon>
        <taxon>Agaricomycetes</taxon>
        <taxon>Agaricomycetidae</taxon>
        <taxon>Agaricales</taxon>
        <taxon>Pleurotineae</taxon>
        <taxon>Pleurotaceae</taxon>
        <taxon>Pleurotus</taxon>
    </lineage>
</organism>
<proteinExistence type="predicted"/>
<dbReference type="InterPro" id="IPR002893">
    <property type="entry name" value="Znf_MYND"/>
</dbReference>
<dbReference type="PROSITE" id="PS50865">
    <property type="entry name" value="ZF_MYND_2"/>
    <property type="match status" value="1"/>
</dbReference>
<evidence type="ECO:0000256" key="4">
    <source>
        <dbReference type="PROSITE-ProRule" id="PRU00134"/>
    </source>
</evidence>
<dbReference type="Proteomes" id="UP000027073">
    <property type="component" value="Unassembled WGS sequence"/>
</dbReference>
<evidence type="ECO:0000313" key="7">
    <source>
        <dbReference type="EMBL" id="KDQ25761.1"/>
    </source>
</evidence>
<feature type="domain" description="MYND-type" evidence="6">
    <location>
        <begin position="52"/>
        <end position="90"/>
    </location>
</feature>
<evidence type="ECO:0008006" key="9">
    <source>
        <dbReference type="Google" id="ProtNLM"/>
    </source>
</evidence>
<dbReference type="VEuPathDB" id="FungiDB:PLEOSDRAFT_1078185"/>
<name>A0A067NQ70_PLEO1</name>
<dbReference type="InParanoid" id="A0A067NQ70"/>
<sequence length="425" mass="47145">MSLDDLKYVKVKTHPTARNQAVSTQPLLAGSIILSNQAFATVLFENQKGRRCDHCLVLSETLRKCSGCASCCYCDANCQTRHWPSHKKLCKRWNSFASSNEFQALPPHERLDCVLLSYFASPLSADDQLAIFKSLLPGPTHHSPPPTCTPVDGADGLYDRFGNNNFTIHSHLNSFAHGIFPLASRLFNHSCTPNAAARYKLVRGQAVTMEVVALRDIAEGEEICIPYLDPALLQTRQQIFQLTYGFQCTCISCEGLKSVGPIPDVPQDPARFAALEYRLRTFIGVDDLEHCVLRTKPITQSLPSEIRCFLKEDYIEHLSGVFSQSSHDGPYDRALDSGTTLLAMYLLIYPENYPQIGMHALELAKTAWNASMPMNDIVRRQHAMAQVRACLSVSRRILGLYGPEGDGGGPLAEITTLQQLVDQEG</sequence>
<evidence type="ECO:0000256" key="3">
    <source>
        <dbReference type="ARBA" id="ARBA00022833"/>
    </source>
</evidence>
<dbReference type="Gene3D" id="6.10.140.2220">
    <property type="match status" value="1"/>
</dbReference>
<accession>A0A067NQ70</accession>
<dbReference type="SUPFAM" id="SSF144232">
    <property type="entry name" value="HIT/MYND zinc finger-like"/>
    <property type="match status" value="1"/>
</dbReference>
<feature type="domain" description="SET" evidence="5">
    <location>
        <begin position="54"/>
        <end position="228"/>
    </location>
</feature>